<sequence length="143" mass="16338">MANFPSWPLTLYYAGDCPLCAREINLLKQKADPAKLLFVDINDAQFDAKALGLSQQSMEDLLHARFADGQWVKGVDATYWSWCAAGLGRWVAILRWKAMRPLIEFGYRLFCLMRPHLAWLPHPDGAKRCDLANADNRKPRCKD</sequence>
<dbReference type="EMBL" id="LR215729">
    <property type="protein sequence ID" value="VEV97509.1"/>
    <property type="molecule type" value="Genomic_DNA"/>
</dbReference>
<dbReference type="PANTHER" id="PTHR34290:SF2">
    <property type="entry name" value="OS04G0668800 PROTEIN"/>
    <property type="match status" value="1"/>
</dbReference>
<dbReference type="AlphaFoldDB" id="A0A653E454"/>
<dbReference type="GO" id="GO:0015035">
    <property type="term" value="F:protein-disulfide reductase activity"/>
    <property type="evidence" value="ECO:0007669"/>
    <property type="project" value="InterPro"/>
</dbReference>
<dbReference type="Pfam" id="PF04134">
    <property type="entry name" value="DCC1-like"/>
    <property type="match status" value="1"/>
</dbReference>
<dbReference type="SUPFAM" id="SSF52833">
    <property type="entry name" value="Thioredoxin-like"/>
    <property type="match status" value="1"/>
</dbReference>
<evidence type="ECO:0000313" key="1">
    <source>
        <dbReference type="EMBL" id="VEV97509.1"/>
    </source>
</evidence>
<gene>
    <name evidence="1" type="ORF">PMYSY11_2464</name>
</gene>
<name>A0A653E454_9PSED</name>
<reference evidence="1" key="1">
    <citation type="submission" date="2019-02" db="EMBL/GenBank/DDBJ databases">
        <authorList>
            <consortium name="Genoscope - CEA"/>
            <person name="William W."/>
        </authorList>
    </citation>
    <scope>NUCLEOTIDE SEQUENCE [LARGE SCALE GENOMIC DNA]</scope>
    <source>
        <strain evidence="1">YSy11</strain>
    </source>
</reference>
<dbReference type="InterPro" id="IPR036249">
    <property type="entry name" value="Thioredoxin-like_sf"/>
</dbReference>
<accession>A0A653E454</accession>
<proteinExistence type="predicted"/>
<dbReference type="InterPro" id="IPR007263">
    <property type="entry name" value="DCC1-like"/>
</dbReference>
<dbReference type="PANTHER" id="PTHR34290">
    <property type="entry name" value="SI:CH73-390P7.2"/>
    <property type="match status" value="1"/>
</dbReference>
<dbReference type="InterPro" id="IPR044691">
    <property type="entry name" value="DCC1_Trx"/>
</dbReference>
<protein>
    <submittedName>
        <fullName evidence="1">Thiol-disulfide oxidoreductase</fullName>
    </submittedName>
</protein>
<organism evidence="1">
    <name type="scientific">Pseudomonas marincola</name>
    <dbReference type="NCBI Taxonomy" id="437900"/>
    <lineage>
        <taxon>Bacteria</taxon>
        <taxon>Pseudomonadati</taxon>
        <taxon>Pseudomonadota</taxon>
        <taxon>Gammaproteobacteria</taxon>
        <taxon>Pseudomonadales</taxon>
        <taxon>Pseudomonadaceae</taxon>
        <taxon>Pseudomonas</taxon>
    </lineage>
</organism>